<comment type="caution">
    <text evidence="2">The sequence shown here is derived from an EMBL/GenBank/DDBJ whole genome shotgun (WGS) entry which is preliminary data.</text>
</comment>
<dbReference type="PATRIC" id="fig|43658.5.peg.3889"/>
<reference evidence="9" key="4">
    <citation type="submission" date="2019-06" db="EMBL/GenBank/DDBJ databases">
        <title>Co-occurence of chitin degradation, pigmentation and bioactivity in marine Pseudoalteromonas.</title>
        <authorList>
            <person name="Sonnenschein E.C."/>
            <person name="Bech P.K."/>
        </authorList>
    </citation>
    <scope>NUCLEOTIDE SEQUENCE [LARGE SCALE GENOMIC DNA]</scope>
    <source>
        <strain evidence="9">S2676</strain>
    </source>
</reference>
<evidence type="ECO:0000313" key="3">
    <source>
        <dbReference type="EMBL" id="RZM73334.1"/>
    </source>
</evidence>
<dbReference type="Proteomes" id="UP000033452">
    <property type="component" value="Unassembled WGS sequence"/>
</dbReference>
<dbReference type="EMBL" id="PNCJ01000056">
    <property type="protein sequence ID" value="TMP31042.1"/>
    <property type="molecule type" value="Genomic_DNA"/>
</dbReference>
<dbReference type="AlphaFoldDB" id="A0A0F4QGD0"/>
<reference evidence="3 7" key="2">
    <citation type="submission" date="2018-01" db="EMBL/GenBank/DDBJ databases">
        <title>Co-occurrence of chitin degradation, pigmentation and bioactivity in marine Pseudoalteromonas.</title>
        <authorList>
            <person name="Paulsen S."/>
            <person name="Gram L."/>
            <person name="Machado H."/>
        </authorList>
    </citation>
    <scope>NUCLEOTIDE SEQUENCE [LARGE SCALE GENOMIC DNA]</scope>
    <source>
        <strain evidence="3 7">S1946</strain>
    </source>
</reference>
<evidence type="ECO:0000313" key="4">
    <source>
        <dbReference type="EMBL" id="TMP25612.1"/>
    </source>
</evidence>
<dbReference type="EMBL" id="PNCI01000058">
    <property type="protein sequence ID" value="TMP25612.1"/>
    <property type="molecule type" value="Genomic_DNA"/>
</dbReference>
<dbReference type="OrthoDB" id="8611311at2"/>
<keyword evidence="6" id="KW-1185">Reference proteome</keyword>
<evidence type="ECO:0000313" key="9">
    <source>
        <dbReference type="Proteomes" id="UP000310249"/>
    </source>
</evidence>
<sequence>MYNDLMKTFTEQSEQFFSPAIKFNQLVAKNIEQLAQIQLDATENFTKTSVEQLKTAAEVKDVKSFIDFNASQLTAMNKLSQQMIDDGQKLTQLGNEFKEHLDAISKDSVKATAKA</sequence>
<evidence type="ECO:0000313" key="6">
    <source>
        <dbReference type="Proteomes" id="UP000033452"/>
    </source>
</evidence>
<accession>A0A0F4QGD0</accession>
<evidence type="ECO:0000259" key="1">
    <source>
        <dbReference type="Pfam" id="PF09361"/>
    </source>
</evidence>
<dbReference type="Proteomes" id="UP000292345">
    <property type="component" value="Unassembled WGS sequence"/>
</dbReference>
<gene>
    <name evidence="3" type="ORF">C3B51_20700</name>
    <name evidence="5" type="ORF">CWB98_22810</name>
    <name evidence="4" type="ORF">CWB99_20820</name>
    <name evidence="2" type="ORF">TW77_18385</name>
</gene>
<dbReference type="Proteomes" id="UP000306719">
    <property type="component" value="Unassembled WGS sequence"/>
</dbReference>
<reference evidence="2 6" key="1">
    <citation type="journal article" date="2015" name="BMC Genomics">
        <title>Genome mining reveals unlocked bioactive potential of marine Gram-negative bacteria.</title>
        <authorList>
            <person name="Machado H."/>
            <person name="Sonnenschein E.C."/>
            <person name="Melchiorsen J."/>
            <person name="Gram L."/>
        </authorList>
    </citation>
    <scope>NUCLEOTIDE SEQUENCE [LARGE SCALE GENOMIC DNA]</scope>
    <source>
        <strain evidence="2 6">S2471</strain>
    </source>
</reference>
<feature type="domain" description="Phasin" evidence="1">
    <location>
        <begin position="8"/>
        <end position="102"/>
    </location>
</feature>
<evidence type="ECO:0000313" key="5">
    <source>
        <dbReference type="EMBL" id="TMP31042.1"/>
    </source>
</evidence>
<evidence type="ECO:0000313" key="2">
    <source>
        <dbReference type="EMBL" id="KJZ06661.1"/>
    </source>
</evidence>
<evidence type="ECO:0000313" key="7">
    <source>
        <dbReference type="Proteomes" id="UP000292345"/>
    </source>
</evidence>
<dbReference type="Pfam" id="PF09361">
    <property type="entry name" value="Phasin_2"/>
    <property type="match status" value="1"/>
</dbReference>
<dbReference type="RefSeq" id="WP_046006440.1">
    <property type="nucleotide sequence ID" value="NZ_JXYA01000046.1"/>
</dbReference>
<dbReference type="Proteomes" id="UP000310249">
    <property type="component" value="Unassembled WGS sequence"/>
</dbReference>
<reference evidence="8 9" key="3">
    <citation type="submission" date="2018-01" db="EMBL/GenBank/DDBJ databases">
        <authorList>
            <person name="Paulsen S."/>
            <person name="Gram L.K."/>
        </authorList>
    </citation>
    <scope>NUCLEOTIDE SEQUENCE [LARGE SCALE GENOMIC DNA]</scope>
    <source>
        <strain evidence="5 8">S2599</strain>
        <strain evidence="4 9">S2676</strain>
    </source>
</reference>
<protein>
    <submittedName>
        <fullName evidence="2">PHA granule-associated protein</fullName>
    </submittedName>
    <submittedName>
        <fullName evidence="3">Phasin family protein</fullName>
    </submittedName>
</protein>
<dbReference type="EMBL" id="PPUZ01000077">
    <property type="protein sequence ID" value="RZM73334.1"/>
    <property type="molecule type" value="Genomic_DNA"/>
</dbReference>
<evidence type="ECO:0000313" key="8">
    <source>
        <dbReference type="Proteomes" id="UP000306719"/>
    </source>
</evidence>
<name>A0A0F4QGD0_9GAMM</name>
<organism evidence="2 6">
    <name type="scientific">Pseudoalteromonas rubra</name>
    <dbReference type="NCBI Taxonomy" id="43658"/>
    <lineage>
        <taxon>Bacteria</taxon>
        <taxon>Pseudomonadati</taxon>
        <taxon>Pseudomonadota</taxon>
        <taxon>Gammaproteobacteria</taxon>
        <taxon>Alteromonadales</taxon>
        <taxon>Pseudoalteromonadaceae</taxon>
        <taxon>Pseudoalteromonas</taxon>
    </lineage>
</organism>
<dbReference type="NCBIfam" id="TIGR02809">
    <property type="entry name" value="phasin_3"/>
    <property type="match status" value="1"/>
</dbReference>
<proteinExistence type="predicted"/>
<reference evidence="4" key="5">
    <citation type="submission" date="2019-09" db="EMBL/GenBank/DDBJ databases">
        <title>Co-occurence of chitin degradation, pigmentation and bioactivity in marine Pseudoalteromonas.</title>
        <authorList>
            <person name="Sonnenschein E.C."/>
            <person name="Bech P.K."/>
        </authorList>
    </citation>
    <scope>NUCLEOTIDE SEQUENCE</scope>
    <source>
        <strain evidence="5 8">S2599</strain>
        <strain evidence="4">S2676</strain>
    </source>
</reference>
<dbReference type="InterPro" id="IPR018968">
    <property type="entry name" value="Phasin"/>
</dbReference>
<dbReference type="EMBL" id="JXYA01000046">
    <property type="protein sequence ID" value="KJZ06661.1"/>
    <property type="molecule type" value="Genomic_DNA"/>
</dbReference>
<dbReference type="InterPro" id="IPR014176">
    <property type="entry name" value="Phasin_subfam-3"/>
</dbReference>